<gene>
    <name evidence="3" type="ORF">LZC94_26625</name>
</gene>
<dbReference type="SUPFAM" id="SSF117916">
    <property type="entry name" value="Fe-S cluster assembly (FSCA) domain-like"/>
    <property type="match status" value="1"/>
</dbReference>
<dbReference type="Proteomes" id="UP001370348">
    <property type="component" value="Chromosome"/>
</dbReference>
<evidence type="ECO:0000259" key="2">
    <source>
        <dbReference type="Pfam" id="PF01106"/>
    </source>
</evidence>
<sequence length="126" mass="12870">MVCSLANSVRVSVNTKTPPAPASSAPSVSSAGSAPNKSALREPVAKLCRDVLAPLVHADGGILFLVNVTAEDVHIHLGGACAGCPGAAVTRERMLEPALKTVLPKARLHVTTGFRVPEGAEKIDVG</sequence>
<feature type="region of interest" description="Disordered" evidence="1">
    <location>
        <begin position="14"/>
        <end position="36"/>
    </location>
</feature>
<dbReference type="Gene3D" id="3.30.300.130">
    <property type="entry name" value="Fe-S cluster assembly (FSCA)"/>
    <property type="match status" value="1"/>
</dbReference>
<dbReference type="RefSeq" id="WP_394821047.1">
    <property type="nucleotide sequence ID" value="NZ_CP089984.1"/>
</dbReference>
<dbReference type="InterPro" id="IPR001075">
    <property type="entry name" value="NIF_FeS_clus_asmbl_NifU_C"/>
</dbReference>
<feature type="compositionally biased region" description="Low complexity" evidence="1">
    <location>
        <begin position="22"/>
        <end position="35"/>
    </location>
</feature>
<accession>A0ABZ2LNH1</accession>
<dbReference type="InterPro" id="IPR034904">
    <property type="entry name" value="FSCA_dom_sf"/>
</dbReference>
<name>A0ABZ2LNH1_9BACT</name>
<evidence type="ECO:0000256" key="1">
    <source>
        <dbReference type="SAM" id="MobiDB-lite"/>
    </source>
</evidence>
<dbReference type="Pfam" id="PF01106">
    <property type="entry name" value="NifU"/>
    <property type="match status" value="1"/>
</dbReference>
<dbReference type="EMBL" id="CP089984">
    <property type="protein sequence ID" value="WXB11428.1"/>
    <property type="molecule type" value="Genomic_DNA"/>
</dbReference>
<evidence type="ECO:0000313" key="4">
    <source>
        <dbReference type="Proteomes" id="UP001370348"/>
    </source>
</evidence>
<evidence type="ECO:0000313" key="3">
    <source>
        <dbReference type="EMBL" id="WXB11428.1"/>
    </source>
</evidence>
<organism evidence="3 4">
    <name type="scientific">Pendulispora albinea</name>
    <dbReference type="NCBI Taxonomy" id="2741071"/>
    <lineage>
        <taxon>Bacteria</taxon>
        <taxon>Pseudomonadati</taxon>
        <taxon>Myxococcota</taxon>
        <taxon>Myxococcia</taxon>
        <taxon>Myxococcales</taxon>
        <taxon>Sorangiineae</taxon>
        <taxon>Pendulisporaceae</taxon>
        <taxon>Pendulispora</taxon>
    </lineage>
</organism>
<proteinExistence type="predicted"/>
<keyword evidence="4" id="KW-1185">Reference proteome</keyword>
<feature type="domain" description="NIF system FeS cluster assembly NifU C-terminal" evidence="2">
    <location>
        <begin position="52"/>
        <end position="105"/>
    </location>
</feature>
<protein>
    <submittedName>
        <fullName evidence="3">NifU family protein</fullName>
    </submittedName>
</protein>
<reference evidence="3 4" key="1">
    <citation type="submission" date="2021-12" db="EMBL/GenBank/DDBJ databases">
        <title>Discovery of the Pendulisporaceae a myxobacterial family with distinct sporulation behavior and unique specialized metabolism.</title>
        <authorList>
            <person name="Garcia R."/>
            <person name="Popoff A."/>
            <person name="Bader C.D."/>
            <person name="Loehr J."/>
            <person name="Walesch S."/>
            <person name="Walt C."/>
            <person name="Boldt J."/>
            <person name="Bunk B."/>
            <person name="Haeckl F.J.F.P.J."/>
            <person name="Gunesch A.P."/>
            <person name="Birkelbach J."/>
            <person name="Nuebel U."/>
            <person name="Pietschmann T."/>
            <person name="Bach T."/>
            <person name="Mueller R."/>
        </authorList>
    </citation>
    <scope>NUCLEOTIDE SEQUENCE [LARGE SCALE GENOMIC DNA]</scope>
    <source>
        <strain evidence="3 4">MSr11954</strain>
    </source>
</reference>